<sequence>MSSALLIIDMQVGLFNGPDKPHDGERVLANIQQLIRQARACKVPIYAVRHTGPQGSPIEAGSPFWQLLPELELDANVDTLFDKTRPNCFLGTQLAQQLTDASIKQLFIVGMKTQYCIDSTCRAAAEQGFQVTLVADAHTCMDAAALSAKMIIEHHNATLGGAFVKLLNTAEARF</sequence>
<dbReference type="Pfam" id="PF00857">
    <property type="entry name" value="Isochorismatase"/>
    <property type="match status" value="1"/>
</dbReference>
<dbReference type="Proteomes" id="UP000182567">
    <property type="component" value="Chromosome"/>
</dbReference>
<evidence type="ECO:0000259" key="2">
    <source>
        <dbReference type="Pfam" id="PF00857"/>
    </source>
</evidence>
<evidence type="ECO:0000313" key="4">
    <source>
        <dbReference type="Proteomes" id="UP000182567"/>
    </source>
</evidence>
<dbReference type="SUPFAM" id="SSF52499">
    <property type="entry name" value="Isochorismatase-like hydrolases"/>
    <property type="match status" value="1"/>
</dbReference>
<dbReference type="InterPro" id="IPR036380">
    <property type="entry name" value="Isochorismatase-like_sf"/>
</dbReference>
<dbReference type="PANTHER" id="PTHR43540:SF14">
    <property type="entry name" value="ISOCHORISMATASE"/>
    <property type="match status" value="1"/>
</dbReference>
<dbReference type="RefSeq" id="WP_071555048.1">
    <property type="nucleotide sequence ID" value="NZ_CP017886.1"/>
</dbReference>
<dbReference type="Gene3D" id="3.40.50.850">
    <property type="entry name" value="Isochorismatase-like"/>
    <property type="match status" value="1"/>
</dbReference>
<dbReference type="CDD" id="cd01014">
    <property type="entry name" value="nicotinamidase_related"/>
    <property type="match status" value="1"/>
</dbReference>
<keyword evidence="1 3" id="KW-0378">Hydrolase</keyword>
<dbReference type="OrthoDB" id="1157330at2"/>
<dbReference type="InterPro" id="IPR000868">
    <property type="entry name" value="Isochorismatase-like_dom"/>
</dbReference>
<evidence type="ECO:0000256" key="1">
    <source>
        <dbReference type="ARBA" id="ARBA00022801"/>
    </source>
</evidence>
<dbReference type="EMBL" id="CP017886">
    <property type="protein sequence ID" value="APC18670.1"/>
    <property type="molecule type" value="Genomic_DNA"/>
</dbReference>
<dbReference type="GeneID" id="46911402"/>
<feature type="domain" description="Isochorismatase-like" evidence="2">
    <location>
        <begin position="3"/>
        <end position="144"/>
    </location>
</feature>
<accession>A0A1J0ERN8</accession>
<evidence type="ECO:0000313" key="3">
    <source>
        <dbReference type="EMBL" id="APC18670.1"/>
    </source>
</evidence>
<dbReference type="PANTHER" id="PTHR43540">
    <property type="entry name" value="PEROXYUREIDOACRYLATE/UREIDOACRYLATE AMIDOHYDROLASE-RELATED"/>
    <property type="match status" value="1"/>
</dbReference>
<protein>
    <submittedName>
        <fullName evidence="3">Cysteine hydrolase</fullName>
    </submittedName>
</protein>
<reference evidence="4" key="1">
    <citation type="submission" date="2016-10" db="EMBL/GenBank/DDBJ databases">
        <title>Pseudomonas frederiksbergensis ERGS4:02 complete genome.</title>
        <authorList>
            <person name="Kumar R."/>
            <person name="Acharya V."/>
            <person name="Singh D."/>
        </authorList>
    </citation>
    <scope>NUCLEOTIDE SEQUENCE [LARGE SCALE GENOMIC DNA]</scope>
    <source>
        <strain evidence="4">ERGS4:02</strain>
    </source>
</reference>
<dbReference type="InterPro" id="IPR050272">
    <property type="entry name" value="Isochorismatase-like_hydrls"/>
</dbReference>
<organism evidence="3 4">
    <name type="scientific">Pseudomonas frederiksbergensis</name>
    <dbReference type="NCBI Taxonomy" id="104087"/>
    <lineage>
        <taxon>Bacteria</taxon>
        <taxon>Pseudomonadati</taxon>
        <taxon>Pseudomonadota</taxon>
        <taxon>Gammaproteobacteria</taxon>
        <taxon>Pseudomonadales</taxon>
        <taxon>Pseudomonadaceae</taxon>
        <taxon>Pseudomonas</taxon>
    </lineage>
</organism>
<proteinExistence type="predicted"/>
<dbReference type="GO" id="GO:0016787">
    <property type="term" value="F:hydrolase activity"/>
    <property type="evidence" value="ECO:0007669"/>
    <property type="project" value="UniProtKB-KW"/>
</dbReference>
<dbReference type="AlphaFoldDB" id="A0A1J0ERN8"/>
<name>A0A1J0ERN8_9PSED</name>
<gene>
    <name evidence="3" type="ORF">BLL42_24265</name>
</gene>